<dbReference type="OrthoDB" id="4475584at2759"/>
<evidence type="ECO:0000256" key="2">
    <source>
        <dbReference type="SAM" id="MobiDB-lite"/>
    </source>
</evidence>
<dbReference type="Proteomes" id="UP001152607">
    <property type="component" value="Unassembled WGS sequence"/>
</dbReference>
<dbReference type="SUPFAM" id="SSF57701">
    <property type="entry name" value="Zn2/Cys6 DNA-binding domain"/>
    <property type="match status" value="1"/>
</dbReference>
<proteinExistence type="predicted"/>
<dbReference type="InterPro" id="IPR001138">
    <property type="entry name" value="Zn2Cys6_DnaBD"/>
</dbReference>
<dbReference type="PROSITE" id="PS00463">
    <property type="entry name" value="ZN2_CY6_FUNGAL_1"/>
    <property type="match status" value="1"/>
</dbReference>
<dbReference type="PANTHER" id="PTHR37534">
    <property type="entry name" value="TRANSCRIPTIONAL ACTIVATOR PROTEIN UGA3"/>
    <property type="match status" value="1"/>
</dbReference>
<feature type="domain" description="Zn(2)-C6 fungal-type" evidence="3">
    <location>
        <begin position="24"/>
        <end position="54"/>
    </location>
</feature>
<sequence length="597" mass="67184">MDSEQQSQKPANAEQTKQKRSRTGCLTCRTRRRKCDEARPQCDNCKQKGLECRYAAAFQILGKHNFTPEVTKKVSYKNLKFVSDTGTAKESEKDEVGVLNSKEAYSYPPAAADTSKDTSTPKEGEQLIELHENVSPSAERYEYALHGLLALGNRNGNGNGNAGSPKPPAQSAISASPTQDNLRVDDVENILPSGSLLSPSAGRVQFASFGKAQTWASEQPGGSMSIFGSSDHDINELLKHYRYRIAPWLDIADMHQYYGCEVLQLSHESLALRISVLALAQQTYQNNLAGQNLDFSTMINLDHEDGESNVQSTLVGVLNMTGTALADLSAFWVQSCSPNPWQCNLEALIPDVRQGNPESNVYWLMTRLQLSIALINTYPIMIPLPGWTTLDWRYSVQGDEQTPFWYAHEAVSLCIDATTFSRDDDNMWHRQRYGKSRADSWRTIVSRCQDWYKNRPQEFQPIIELYPSDGRLSDDEFPTLVFSNGAAVLANQLYHTSMLLLLQKKPRFVTHVQPQSATFSSLWQSHRVCGIAVNNDRWDCWDPCLIASFLVAAKTTTHQSQHSVILNSLEKVQEMTGFRIAHHVESLKHEWQQVVNW</sequence>
<dbReference type="GO" id="GO:0005634">
    <property type="term" value="C:nucleus"/>
    <property type="evidence" value="ECO:0007669"/>
    <property type="project" value="TreeGrafter"/>
</dbReference>
<gene>
    <name evidence="4" type="ORF">PDIGIT_LOCUS7483</name>
</gene>
<evidence type="ECO:0000256" key="1">
    <source>
        <dbReference type="ARBA" id="ARBA00023242"/>
    </source>
</evidence>
<dbReference type="GO" id="GO:0008270">
    <property type="term" value="F:zinc ion binding"/>
    <property type="evidence" value="ECO:0007669"/>
    <property type="project" value="InterPro"/>
</dbReference>
<name>A0A9W4UHJ2_9PLEO</name>
<dbReference type="PROSITE" id="PS50048">
    <property type="entry name" value="ZN2_CY6_FUNGAL_2"/>
    <property type="match status" value="1"/>
</dbReference>
<organism evidence="4 5">
    <name type="scientific">Periconia digitata</name>
    <dbReference type="NCBI Taxonomy" id="1303443"/>
    <lineage>
        <taxon>Eukaryota</taxon>
        <taxon>Fungi</taxon>
        <taxon>Dikarya</taxon>
        <taxon>Ascomycota</taxon>
        <taxon>Pezizomycotina</taxon>
        <taxon>Dothideomycetes</taxon>
        <taxon>Pleosporomycetidae</taxon>
        <taxon>Pleosporales</taxon>
        <taxon>Massarineae</taxon>
        <taxon>Periconiaceae</taxon>
        <taxon>Periconia</taxon>
    </lineage>
</organism>
<evidence type="ECO:0000313" key="5">
    <source>
        <dbReference type="Proteomes" id="UP001152607"/>
    </source>
</evidence>
<feature type="region of interest" description="Disordered" evidence="2">
    <location>
        <begin position="1"/>
        <end position="23"/>
    </location>
</feature>
<dbReference type="Pfam" id="PF00172">
    <property type="entry name" value="Zn_clus"/>
    <property type="match status" value="1"/>
</dbReference>
<dbReference type="CDD" id="cd00067">
    <property type="entry name" value="GAL4"/>
    <property type="match status" value="1"/>
</dbReference>
<feature type="region of interest" description="Disordered" evidence="2">
    <location>
        <begin position="156"/>
        <end position="178"/>
    </location>
</feature>
<dbReference type="SMART" id="SM00066">
    <property type="entry name" value="GAL4"/>
    <property type="match status" value="1"/>
</dbReference>
<reference evidence="4" key="1">
    <citation type="submission" date="2023-01" db="EMBL/GenBank/DDBJ databases">
        <authorList>
            <person name="Van Ghelder C."/>
            <person name="Rancurel C."/>
        </authorList>
    </citation>
    <scope>NUCLEOTIDE SEQUENCE</scope>
    <source>
        <strain evidence="4">CNCM I-4278</strain>
    </source>
</reference>
<accession>A0A9W4UHJ2</accession>
<dbReference type="EMBL" id="CAOQHR010000005">
    <property type="protein sequence ID" value="CAI6334423.1"/>
    <property type="molecule type" value="Genomic_DNA"/>
</dbReference>
<keyword evidence="1" id="KW-0539">Nucleus</keyword>
<protein>
    <recommendedName>
        <fullName evidence="3">Zn(2)-C6 fungal-type domain-containing protein</fullName>
    </recommendedName>
</protein>
<dbReference type="PANTHER" id="PTHR37534:SF9">
    <property type="entry name" value="ZN(II)2CYS6 TRANSCRIPTION FACTOR (EUROFUNG)"/>
    <property type="match status" value="1"/>
</dbReference>
<dbReference type="GO" id="GO:0000976">
    <property type="term" value="F:transcription cis-regulatory region binding"/>
    <property type="evidence" value="ECO:0007669"/>
    <property type="project" value="TreeGrafter"/>
</dbReference>
<evidence type="ECO:0000313" key="4">
    <source>
        <dbReference type="EMBL" id="CAI6334423.1"/>
    </source>
</evidence>
<comment type="caution">
    <text evidence="4">The sequence shown here is derived from an EMBL/GenBank/DDBJ whole genome shotgun (WGS) entry which is preliminary data.</text>
</comment>
<dbReference type="AlphaFoldDB" id="A0A9W4UHJ2"/>
<dbReference type="InterPro" id="IPR036864">
    <property type="entry name" value="Zn2-C6_fun-type_DNA-bd_sf"/>
</dbReference>
<evidence type="ECO:0000259" key="3">
    <source>
        <dbReference type="PROSITE" id="PS50048"/>
    </source>
</evidence>
<dbReference type="GO" id="GO:0045944">
    <property type="term" value="P:positive regulation of transcription by RNA polymerase II"/>
    <property type="evidence" value="ECO:0007669"/>
    <property type="project" value="TreeGrafter"/>
</dbReference>
<keyword evidence="5" id="KW-1185">Reference proteome</keyword>
<feature type="compositionally biased region" description="Polar residues" evidence="2">
    <location>
        <begin position="1"/>
        <end position="15"/>
    </location>
</feature>
<dbReference type="Gene3D" id="4.10.240.10">
    <property type="entry name" value="Zn(2)-C6 fungal-type DNA-binding domain"/>
    <property type="match status" value="1"/>
</dbReference>
<dbReference type="GO" id="GO:0000981">
    <property type="term" value="F:DNA-binding transcription factor activity, RNA polymerase II-specific"/>
    <property type="evidence" value="ECO:0007669"/>
    <property type="project" value="InterPro"/>
</dbReference>